<reference evidence="6 7" key="1">
    <citation type="submission" date="2019-04" db="EMBL/GenBank/DDBJ databases">
        <title>Phreatobacter aquaticus sp. nov.</title>
        <authorList>
            <person name="Choi A."/>
        </authorList>
    </citation>
    <scope>NUCLEOTIDE SEQUENCE [LARGE SCALE GENOMIC DNA]</scope>
    <source>
        <strain evidence="6 7">KCTC 52518</strain>
    </source>
</reference>
<evidence type="ECO:0000256" key="2">
    <source>
        <dbReference type="ARBA" id="ARBA00023125"/>
    </source>
</evidence>
<name>A0A4D7BIT2_9HYPH</name>
<dbReference type="GO" id="GO:0003677">
    <property type="term" value="F:DNA binding"/>
    <property type="evidence" value="ECO:0007669"/>
    <property type="project" value="UniProtKB-UniRule"/>
</dbReference>
<dbReference type="PANTHER" id="PTHR47506">
    <property type="entry name" value="TRANSCRIPTIONAL REGULATORY PROTEIN"/>
    <property type="match status" value="1"/>
</dbReference>
<protein>
    <submittedName>
        <fullName evidence="6">TetR/AcrR family transcriptional regulator</fullName>
    </submittedName>
</protein>
<gene>
    <name evidence="6" type="ORF">E8M01_34550</name>
</gene>
<feature type="domain" description="HTH tetR-type" evidence="5">
    <location>
        <begin position="7"/>
        <end position="67"/>
    </location>
</feature>
<dbReference type="KEGG" id="pstg:E8M01_34550"/>
<keyword evidence="3" id="KW-0804">Transcription</keyword>
<dbReference type="InterPro" id="IPR001647">
    <property type="entry name" value="HTH_TetR"/>
</dbReference>
<keyword evidence="7" id="KW-1185">Reference proteome</keyword>
<dbReference type="Pfam" id="PF00440">
    <property type="entry name" value="TetR_N"/>
    <property type="match status" value="1"/>
</dbReference>
<evidence type="ECO:0000256" key="1">
    <source>
        <dbReference type="ARBA" id="ARBA00023015"/>
    </source>
</evidence>
<dbReference type="PRINTS" id="PR00455">
    <property type="entry name" value="HTHTETR"/>
</dbReference>
<dbReference type="Proteomes" id="UP000298781">
    <property type="component" value="Chromosome"/>
</dbReference>
<dbReference type="Gene3D" id="1.10.357.10">
    <property type="entry name" value="Tetracycline Repressor, domain 2"/>
    <property type="match status" value="1"/>
</dbReference>
<dbReference type="SUPFAM" id="SSF46689">
    <property type="entry name" value="Homeodomain-like"/>
    <property type="match status" value="1"/>
</dbReference>
<dbReference type="AlphaFoldDB" id="A0A4D7BIT2"/>
<evidence type="ECO:0000313" key="6">
    <source>
        <dbReference type="EMBL" id="QCI69568.1"/>
    </source>
</evidence>
<dbReference type="InterPro" id="IPR009057">
    <property type="entry name" value="Homeodomain-like_sf"/>
</dbReference>
<dbReference type="PROSITE" id="PS50977">
    <property type="entry name" value="HTH_TETR_2"/>
    <property type="match status" value="1"/>
</dbReference>
<evidence type="ECO:0000256" key="3">
    <source>
        <dbReference type="ARBA" id="ARBA00023163"/>
    </source>
</evidence>
<keyword evidence="2 4" id="KW-0238">DNA-binding</keyword>
<evidence type="ECO:0000313" key="7">
    <source>
        <dbReference type="Proteomes" id="UP000298781"/>
    </source>
</evidence>
<dbReference type="SUPFAM" id="SSF48498">
    <property type="entry name" value="Tetracyclin repressor-like, C-terminal domain"/>
    <property type="match status" value="1"/>
</dbReference>
<dbReference type="InterPro" id="IPR036271">
    <property type="entry name" value="Tet_transcr_reg_TetR-rel_C_sf"/>
</dbReference>
<dbReference type="PANTHER" id="PTHR47506:SF1">
    <property type="entry name" value="HTH-TYPE TRANSCRIPTIONAL REGULATOR YJDC"/>
    <property type="match status" value="1"/>
</dbReference>
<organism evidence="6 7">
    <name type="scientific">Phreatobacter stygius</name>
    <dbReference type="NCBI Taxonomy" id="1940610"/>
    <lineage>
        <taxon>Bacteria</taxon>
        <taxon>Pseudomonadati</taxon>
        <taxon>Pseudomonadota</taxon>
        <taxon>Alphaproteobacteria</taxon>
        <taxon>Hyphomicrobiales</taxon>
        <taxon>Phreatobacteraceae</taxon>
        <taxon>Phreatobacter</taxon>
    </lineage>
</organism>
<keyword evidence="1" id="KW-0805">Transcription regulation</keyword>
<dbReference type="EMBL" id="CP039690">
    <property type="protein sequence ID" value="QCI69568.1"/>
    <property type="molecule type" value="Genomic_DNA"/>
</dbReference>
<proteinExistence type="predicted"/>
<dbReference type="OrthoDB" id="9787680at2"/>
<evidence type="ECO:0000259" key="5">
    <source>
        <dbReference type="PROSITE" id="PS50977"/>
    </source>
</evidence>
<accession>A0A4D7BIT2</accession>
<evidence type="ECO:0000256" key="4">
    <source>
        <dbReference type="PROSITE-ProRule" id="PRU00335"/>
    </source>
</evidence>
<feature type="DNA-binding region" description="H-T-H motif" evidence="4">
    <location>
        <begin position="30"/>
        <end position="49"/>
    </location>
</feature>
<sequence length="194" mass="21411">MDGTVALRPRERIVATARDLFRRHGIRAVGVDAIAEAARTNKMTLYRHFRSKDELIVECMQRAVDESNLWWDQFDAEHPDDPLGQIKAWIERGAECIGADERGCEMATAAIDLAADDHPARRVIEAGKKLHRDRFVDLCVRAGLVKPELVADTLWLLLEGARISRQSAGAEGPSAHFKRMAEAMITAAGGGRAG</sequence>